<feature type="transmembrane region" description="Helical" evidence="2">
    <location>
        <begin position="654"/>
        <end position="679"/>
    </location>
</feature>
<feature type="transmembrane region" description="Helical" evidence="2">
    <location>
        <begin position="760"/>
        <end position="777"/>
    </location>
</feature>
<feature type="transmembrane region" description="Helical" evidence="2">
    <location>
        <begin position="807"/>
        <end position="826"/>
    </location>
</feature>
<keyword evidence="2" id="KW-1133">Transmembrane helix</keyword>
<proteinExistence type="predicted"/>
<evidence type="ECO:0000256" key="1">
    <source>
        <dbReference type="SAM" id="MobiDB-lite"/>
    </source>
</evidence>
<reference evidence="3" key="1">
    <citation type="submission" date="2023-03" db="EMBL/GenBank/DDBJ databases">
        <authorList>
            <person name="Julca I."/>
        </authorList>
    </citation>
    <scope>NUCLEOTIDE SEQUENCE</scope>
</reference>
<dbReference type="PANTHER" id="PTHR31198:SF1">
    <property type="entry name" value="CENTROSOMAL AT-AC SPLICING FACTOR"/>
    <property type="match status" value="1"/>
</dbReference>
<feature type="compositionally biased region" description="Polar residues" evidence="1">
    <location>
        <begin position="290"/>
        <end position="308"/>
    </location>
</feature>
<feature type="region of interest" description="Disordered" evidence="1">
    <location>
        <begin position="277"/>
        <end position="323"/>
    </location>
</feature>
<evidence type="ECO:0000313" key="3">
    <source>
        <dbReference type="EMBL" id="CAI9113313.1"/>
    </source>
</evidence>
<organism evidence="3 4">
    <name type="scientific">Oldenlandia corymbosa var. corymbosa</name>
    <dbReference type="NCBI Taxonomy" id="529605"/>
    <lineage>
        <taxon>Eukaryota</taxon>
        <taxon>Viridiplantae</taxon>
        <taxon>Streptophyta</taxon>
        <taxon>Embryophyta</taxon>
        <taxon>Tracheophyta</taxon>
        <taxon>Spermatophyta</taxon>
        <taxon>Magnoliopsida</taxon>
        <taxon>eudicotyledons</taxon>
        <taxon>Gunneridae</taxon>
        <taxon>Pentapetalae</taxon>
        <taxon>asterids</taxon>
        <taxon>lamiids</taxon>
        <taxon>Gentianales</taxon>
        <taxon>Rubiaceae</taxon>
        <taxon>Rubioideae</taxon>
        <taxon>Spermacoceae</taxon>
        <taxon>Hedyotis-Oldenlandia complex</taxon>
        <taxon>Oldenlandia</taxon>
    </lineage>
</organism>
<feature type="transmembrane region" description="Helical" evidence="2">
    <location>
        <begin position="620"/>
        <end position="642"/>
    </location>
</feature>
<dbReference type="Proteomes" id="UP001161247">
    <property type="component" value="Chromosome 7"/>
</dbReference>
<dbReference type="InterPro" id="IPR028015">
    <property type="entry name" value="CCDC84-like"/>
</dbReference>
<dbReference type="Pfam" id="PF14968">
    <property type="entry name" value="CCDC84"/>
    <property type="match status" value="1"/>
</dbReference>
<dbReference type="PANTHER" id="PTHR31198">
    <property type="entry name" value="COILED-COIL DOMAIN-CONTAINING PROTEIN 84"/>
    <property type="match status" value="1"/>
</dbReference>
<evidence type="ECO:0000256" key="2">
    <source>
        <dbReference type="SAM" id="Phobius"/>
    </source>
</evidence>
<feature type="transmembrane region" description="Helical" evidence="2">
    <location>
        <begin position="838"/>
        <end position="856"/>
    </location>
</feature>
<sequence length="1307" mass="145850">MKKNNFKNSNGGKDDDAEKEKTEYDYCKICRLNHNQGRRHNFFPNHKKALSSFLSRFQSKLKNDVVVHLKSPTPVGPGNQLNRDDNRLWCVFCDCDVVKSDGSFTCGNAIEHLASVEHLKQLKGFLWKYGGGMDRVDSFRISESDFAKWQKKCKLLKTEAANEGSRGSSAGHANDIQTQMKSDCVERFKNKNSLYSLNCGNKSPNGVLPLQNHTNERSQVLHPDMSTVTVCGPQGHHACMTTGGVVGPSAPMSFSGSFGDLHGNFPKKEHQTDRAPVIGSMHPYGRIASGDTNSQHSSTVSASAQPDSGGNVHTGAPPPWLSASESIQLDDKSNSGFPHHDVKIAKSSKLNPKRVGAAWAERRKIELELQKRGALVNSSTDANWLPNFGRVWQSGSRKESRKEFMGEISHKVDDQMDNVNQLQPYVSKRMASLPMAGGRESGLELTGENEISCKLEDHLETASQLQPYVSKRMASLPLASGKESGLELMGENEISRKLDDHLKNASQIQPYVSKRMLKQREPEEKIFCCSCVGSLLRKTTLSKGGKRKGKKKKGRKTQYRLQVFNPTRKEKPPRKKVGRVSERRPVMSLSAAVQNTLFKQKHGGGLLSGSASTAVIKHRFISFLIWQSILSTFLLFFTKSLLLLPFSCKSPSIFLSFLAFLSFHASLIFFSTFLFLVSSPQPHKPASPLDLLLRLARLVFLPTTSSNFSAEEWRSMTLSLTFSLFVAASALSASVSLSSMCWTCGVFGQTRPWSVLGETLGFRGFLVGLFYGVLYVYKQRWVLQFPIIQYPLFFSFKMGLPSAVVRALKLSAAGYVFSLSVVFFLHDEHEGKLTLGNHVVQQIIFYFGSFVVFLCFELSHHLHQVLHTKRYTFAPPKGSAAAETNPSEFLLSALEESTPKSLLQYLAYLDLCMVCEKNVDTWRRAAFFEETTETYKRVITVCLRPVEQLSLKLSESLESSSIQKSTQLSHQLHSPSDKLADSRVREVLNDFQLCAWCARIVASLTAISRKEDRFGVAQLSGSNAAVISTLLSALLSVETLLGKKTNLQSTNLIGAAGIKWAPMGTGSRDSAGGLSEKRRGSPMYIKAYAMADILRTSLYSIVSAFHDEMLDSVKVGNLEKDWISSNKVLIISDKLAELYESKHLWSNAAQVLRNIDLDYESRLIDDTYRLAKCVQIAQLYLKVILAFVPIKCFPFNQPMCRRMDTVNAEVFIQKASFIVSKPIAMHGRLSLRELQDLVSAFKESDRHWLVETALNAFFEESIGLIDQLDYTSKPAMTLGLSAFNWQNKDVDAAEKALFCKLEDRNSR</sequence>
<gene>
    <name evidence="3" type="ORF">OLC1_LOCUS20349</name>
</gene>
<name>A0AAV1E2Z4_OLDCO</name>
<protein>
    <submittedName>
        <fullName evidence="3">OLC1v1013891C2</fullName>
    </submittedName>
</protein>
<evidence type="ECO:0000313" key="4">
    <source>
        <dbReference type="Proteomes" id="UP001161247"/>
    </source>
</evidence>
<keyword evidence="2" id="KW-0812">Transmembrane</keyword>
<keyword evidence="4" id="KW-1185">Reference proteome</keyword>
<feature type="transmembrane region" description="Helical" evidence="2">
    <location>
        <begin position="722"/>
        <end position="748"/>
    </location>
</feature>
<accession>A0AAV1E2Z4</accession>
<dbReference type="EMBL" id="OX459124">
    <property type="protein sequence ID" value="CAI9113313.1"/>
    <property type="molecule type" value="Genomic_DNA"/>
</dbReference>
<keyword evidence="2" id="KW-0472">Membrane</keyword>